<evidence type="ECO:0000256" key="7">
    <source>
        <dbReference type="ARBA" id="ARBA00022691"/>
    </source>
</evidence>
<keyword evidence="5 10" id="KW-0489">Methyltransferase</keyword>
<protein>
    <recommendedName>
        <fullName evidence="10">Ribosomal RNA small subunit methyltransferase E</fullName>
        <ecNumber evidence="10">2.1.1.193</ecNumber>
    </recommendedName>
</protein>
<keyword evidence="6 10" id="KW-0808">Transferase</keyword>
<dbReference type="SUPFAM" id="SSF88697">
    <property type="entry name" value="PUA domain-like"/>
    <property type="match status" value="1"/>
</dbReference>
<evidence type="ECO:0000256" key="1">
    <source>
        <dbReference type="ARBA" id="ARBA00004496"/>
    </source>
</evidence>
<accession>A0A223V1C3</accession>
<dbReference type="GO" id="GO:0070475">
    <property type="term" value="P:rRNA base methylation"/>
    <property type="evidence" value="ECO:0007669"/>
    <property type="project" value="TreeGrafter"/>
</dbReference>
<dbReference type="NCBIfam" id="NF008702">
    <property type="entry name" value="PRK11713.6-1"/>
    <property type="match status" value="1"/>
</dbReference>
<dbReference type="PANTHER" id="PTHR30027">
    <property type="entry name" value="RIBOSOMAL RNA SMALL SUBUNIT METHYLTRANSFERASE E"/>
    <property type="match status" value="1"/>
</dbReference>
<dbReference type="InterPro" id="IPR029026">
    <property type="entry name" value="tRNA_m1G_MTases_N"/>
</dbReference>
<keyword evidence="14" id="KW-1185">Reference proteome</keyword>
<dbReference type="OrthoDB" id="9815641at2"/>
<dbReference type="GO" id="GO:0070042">
    <property type="term" value="F:rRNA (uridine-N3-)-methyltransferase activity"/>
    <property type="evidence" value="ECO:0007669"/>
    <property type="project" value="TreeGrafter"/>
</dbReference>
<dbReference type="Gene3D" id="2.40.240.20">
    <property type="entry name" value="Hypothetical PUA domain-like, domain 1"/>
    <property type="match status" value="1"/>
</dbReference>
<keyword evidence="3 10" id="KW-0963">Cytoplasm</keyword>
<evidence type="ECO:0000256" key="3">
    <source>
        <dbReference type="ARBA" id="ARBA00022490"/>
    </source>
</evidence>
<gene>
    <name evidence="13" type="ORF">CJ263_00710</name>
</gene>
<dbReference type="InterPro" id="IPR015947">
    <property type="entry name" value="PUA-like_sf"/>
</dbReference>
<dbReference type="CDD" id="cd18084">
    <property type="entry name" value="RsmE-like"/>
    <property type="match status" value="1"/>
</dbReference>
<dbReference type="AlphaFoldDB" id="A0A223V1C3"/>
<feature type="domain" description="Ribosomal RNA small subunit methyltransferase E PUA-like" evidence="12">
    <location>
        <begin position="19"/>
        <end position="64"/>
    </location>
</feature>
<dbReference type="RefSeq" id="WP_094995503.1">
    <property type="nucleotide sequence ID" value="NZ_BMJL01000001.1"/>
</dbReference>
<comment type="subcellular location">
    <subcellularLocation>
        <location evidence="1 10">Cytoplasm</location>
    </subcellularLocation>
</comment>
<keyword evidence="7 10" id="KW-0949">S-adenosyl-L-methionine</keyword>
<dbReference type="Proteomes" id="UP000215244">
    <property type="component" value="Chromosome"/>
</dbReference>
<evidence type="ECO:0000259" key="12">
    <source>
        <dbReference type="Pfam" id="PF20260"/>
    </source>
</evidence>
<evidence type="ECO:0000256" key="6">
    <source>
        <dbReference type="ARBA" id="ARBA00022679"/>
    </source>
</evidence>
<evidence type="ECO:0000256" key="2">
    <source>
        <dbReference type="ARBA" id="ARBA00005528"/>
    </source>
</evidence>
<evidence type="ECO:0000256" key="5">
    <source>
        <dbReference type="ARBA" id="ARBA00022603"/>
    </source>
</evidence>
<dbReference type="GO" id="GO:0005737">
    <property type="term" value="C:cytoplasm"/>
    <property type="evidence" value="ECO:0007669"/>
    <property type="project" value="UniProtKB-SubCell"/>
</dbReference>
<evidence type="ECO:0000313" key="14">
    <source>
        <dbReference type="Proteomes" id="UP000215244"/>
    </source>
</evidence>
<comment type="catalytic activity">
    <reaction evidence="9 10">
        <text>uridine(1498) in 16S rRNA + S-adenosyl-L-methionine = N(3)-methyluridine(1498) in 16S rRNA + S-adenosyl-L-homocysteine + H(+)</text>
        <dbReference type="Rhea" id="RHEA:42920"/>
        <dbReference type="Rhea" id="RHEA-COMP:10283"/>
        <dbReference type="Rhea" id="RHEA-COMP:10284"/>
        <dbReference type="ChEBI" id="CHEBI:15378"/>
        <dbReference type="ChEBI" id="CHEBI:57856"/>
        <dbReference type="ChEBI" id="CHEBI:59789"/>
        <dbReference type="ChEBI" id="CHEBI:65315"/>
        <dbReference type="ChEBI" id="CHEBI:74502"/>
        <dbReference type="EC" id="2.1.1.193"/>
    </reaction>
</comment>
<feature type="domain" description="Ribosomal RNA small subunit methyltransferase E methyltransferase" evidence="11">
    <location>
        <begin position="73"/>
        <end position="229"/>
    </location>
</feature>
<dbReference type="InterPro" id="IPR046886">
    <property type="entry name" value="RsmE_MTase_dom"/>
</dbReference>
<dbReference type="EMBL" id="CP022957">
    <property type="protein sequence ID" value="ASV28868.1"/>
    <property type="molecule type" value="Genomic_DNA"/>
</dbReference>
<dbReference type="PIRSF" id="PIRSF015601">
    <property type="entry name" value="MTase_slr0722"/>
    <property type="match status" value="1"/>
</dbReference>
<dbReference type="Pfam" id="PF04452">
    <property type="entry name" value="Methyltrans_RNA"/>
    <property type="match status" value="1"/>
</dbReference>
<dbReference type="SUPFAM" id="SSF75217">
    <property type="entry name" value="alpha/beta knot"/>
    <property type="match status" value="1"/>
</dbReference>
<dbReference type="PANTHER" id="PTHR30027:SF3">
    <property type="entry name" value="16S RRNA (URACIL(1498)-N(3))-METHYLTRANSFERASE"/>
    <property type="match status" value="1"/>
</dbReference>
<dbReference type="KEGG" id="marb:CJ263_00710"/>
<evidence type="ECO:0000313" key="13">
    <source>
        <dbReference type="EMBL" id="ASV28868.1"/>
    </source>
</evidence>
<evidence type="ECO:0000256" key="4">
    <source>
        <dbReference type="ARBA" id="ARBA00022552"/>
    </source>
</evidence>
<dbReference type="InterPro" id="IPR046887">
    <property type="entry name" value="RsmE_PUA-like"/>
</dbReference>
<evidence type="ECO:0000256" key="9">
    <source>
        <dbReference type="ARBA" id="ARBA00047944"/>
    </source>
</evidence>
<comment type="similarity">
    <text evidence="2 10">Belongs to the RNA methyltransferase RsmE family.</text>
</comment>
<evidence type="ECO:0000256" key="8">
    <source>
        <dbReference type="ARBA" id="ARBA00025699"/>
    </source>
</evidence>
<dbReference type="EC" id="2.1.1.193" evidence="10"/>
<evidence type="ECO:0000256" key="10">
    <source>
        <dbReference type="PIRNR" id="PIRNR015601"/>
    </source>
</evidence>
<dbReference type="InterPro" id="IPR006700">
    <property type="entry name" value="RsmE"/>
</dbReference>
<dbReference type="InterPro" id="IPR029028">
    <property type="entry name" value="Alpha/beta_knot_MTases"/>
</dbReference>
<comment type="function">
    <text evidence="8 10">Specifically methylates the N3 position of the uracil ring of uridine 1498 (m3U1498) in 16S rRNA. Acts on the fully assembled 30S ribosomal subunit.</text>
</comment>
<name>A0A223V1C3_9FLAO</name>
<proteinExistence type="inferred from homology"/>
<dbReference type="NCBIfam" id="TIGR00046">
    <property type="entry name" value="RsmE family RNA methyltransferase"/>
    <property type="match status" value="1"/>
</dbReference>
<organism evidence="13 14">
    <name type="scientific">Maribacter cobaltidurans</name>
    <dbReference type="NCBI Taxonomy" id="1178778"/>
    <lineage>
        <taxon>Bacteria</taxon>
        <taxon>Pseudomonadati</taxon>
        <taxon>Bacteroidota</taxon>
        <taxon>Flavobacteriia</taxon>
        <taxon>Flavobacteriales</taxon>
        <taxon>Flavobacteriaceae</taxon>
        <taxon>Maribacter</taxon>
    </lineage>
</organism>
<dbReference type="Pfam" id="PF20260">
    <property type="entry name" value="PUA_4"/>
    <property type="match status" value="1"/>
</dbReference>
<keyword evidence="4 10" id="KW-0698">rRNA processing</keyword>
<evidence type="ECO:0000259" key="11">
    <source>
        <dbReference type="Pfam" id="PF04452"/>
    </source>
</evidence>
<sequence>MQLFYNPNLDETSSLFYFDSEESKHIVRVLRKKVNDEVLITNGNGLMLSAKIMDNNPKKCEVEITGVKKVHQKNHWLHMIVAPTKMNDRFEWFLEKATEIGVNEITPVLCERSERKTIKLDRYKKVIQSAMKQSFQAYLPKLNDLANFSDIIETPTEGGLFIAHCEDSEKFELKRRVIPDKPITILIGPEGDFSTREIKAAKEKGYLPVSMGRNRLRTETAAIVACTTVAMINNG</sequence>
<reference evidence="13 14" key="1">
    <citation type="submission" date="2017-08" db="EMBL/GenBank/DDBJ databases">
        <title>The complete genome sequence of Maribacter sp. B1, isolated from deep-sea sediment.</title>
        <authorList>
            <person name="Wu Y.-H."/>
            <person name="Cheng H."/>
            <person name="Xu X.-W."/>
        </authorList>
    </citation>
    <scope>NUCLEOTIDE SEQUENCE [LARGE SCALE GENOMIC DNA]</scope>
    <source>
        <strain evidence="13 14">B1</strain>
    </source>
</reference>
<dbReference type="Gene3D" id="3.40.1280.10">
    <property type="match status" value="1"/>
</dbReference>